<dbReference type="STRING" id="1476583.DEIPH_ctg044orf0048"/>
<keyword evidence="1" id="KW-1133">Transmembrane helix</keyword>
<dbReference type="PATRIC" id="fig|1476583.3.peg.2620"/>
<sequence length="353" mass="37165">MTVAERTPPRPLAPVLARIALGLGLVAAGAALGWQGQRVTPTPGLNAVQTPLAFPLNGAEALNVRLEGDRSDLSVGGLAWPGRAALSGQAVRRERNPLRAQATREGGTLNLDLRLNVQPLKEGVIRVSTRPLQHRLDTQLSRAVPITLTTDTYSGDTRLDLHALRVRTLNVRSGFGKVVATLPERQSGPLTFVTLGGPVTLHARPTWRAPALRVNTESGDVRLDLAAARVESLSVGVLSGDVTGDLPRTDRTSVASGHGDVALNLPDGAAGTFDLRSEGGHVALTVPRDVPLRVRFTDRTALQLPPGLKRQGNTAATDAEALNDPDLDLFIDAPSADLTLRGPGDAPEGDTPS</sequence>
<reference evidence="2 3" key="1">
    <citation type="submission" date="2014-03" db="EMBL/GenBank/DDBJ databases">
        <title>Draft genome sequence of Deinococcus phoenicis 1P10ME.</title>
        <authorList>
            <person name="Stepanov V.G."/>
            <person name="Vaishampayan P."/>
            <person name="Venkateswaran K."/>
            <person name="Fox G.E."/>
        </authorList>
    </citation>
    <scope>NUCLEOTIDE SEQUENCE [LARGE SCALE GENOMIC DNA]</scope>
    <source>
        <strain evidence="2 3">1P10ME</strain>
    </source>
</reference>
<keyword evidence="3" id="KW-1185">Reference proteome</keyword>
<organism evidence="2 3">
    <name type="scientific">Deinococcus phoenicis</name>
    <dbReference type="NCBI Taxonomy" id="1476583"/>
    <lineage>
        <taxon>Bacteria</taxon>
        <taxon>Thermotogati</taxon>
        <taxon>Deinococcota</taxon>
        <taxon>Deinococci</taxon>
        <taxon>Deinococcales</taxon>
        <taxon>Deinococcaceae</taxon>
        <taxon>Deinococcus</taxon>
    </lineage>
</organism>
<dbReference type="Proteomes" id="UP000020492">
    <property type="component" value="Unassembled WGS sequence"/>
</dbReference>
<dbReference type="EMBL" id="JHAC01000042">
    <property type="protein sequence ID" value="EYB67329.1"/>
    <property type="molecule type" value="Genomic_DNA"/>
</dbReference>
<dbReference type="AlphaFoldDB" id="A0A016QNH2"/>
<evidence type="ECO:0000313" key="3">
    <source>
        <dbReference type="Proteomes" id="UP000020492"/>
    </source>
</evidence>
<accession>A0A016QNH2</accession>
<dbReference type="RefSeq" id="WP_034358777.1">
    <property type="nucleotide sequence ID" value="NZ_JHAC01000042.1"/>
</dbReference>
<name>A0A016QNH2_9DEIO</name>
<protein>
    <recommendedName>
        <fullName evidence="4">Adhesin domain-containing protein</fullName>
    </recommendedName>
</protein>
<evidence type="ECO:0000256" key="1">
    <source>
        <dbReference type="SAM" id="Phobius"/>
    </source>
</evidence>
<evidence type="ECO:0000313" key="2">
    <source>
        <dbReference type="EMBL" id="EYB67329.1"/>
    </source>
</evidence>
<feature type="transmembrane region" description="Helical" evidence="1">
    <location>
        <begin position="12"/>
        <end position="34"/>
    </location>
</feature>
<keyword evidence="1" id="KW-0472">Membrane</keyword>
<comment type="caution">
    <text evidence="2">The sequence shown here is derived from an EMBL/GenBank/DDBJ whole genome shotgun (WGS) entry which is preliminary data.</text>
</comment>
<dbReference type="eggNOG" id="COG3595">
    <property type="taxonomic scope" value="Bacteria"/>
</dbReference>
<keyword evidence="1" id="KW-0812">Transmembrane</keyword>
<proteinExistence type="predicted"/>
<evidence type="ECO:0008006" key="4">
    <source>
        <dbReference type="Google" id="ProtNLM"/>
    </source>
</evidence>
<dbReference type="OrthoDB" id="57990at2"/>
<gene>
    <name evidence="2" type="ORF">DEIPH_ctg044orf0048</name>
</gene>